<evidence type="ECO:0000259" key="2">
    <source>
        <dbReference type="PROSITE" id="PS50234"/>
    </source>
</evidence>
<feature type="domain" description="VWFA" evidence="2">
    <location>
        <begin position="276"/>
        <end position="435"/>
    </location>
</feature>
<evidence type="ECO:0000259" key="3">
    <source>
        <dbReference type="PROSITE" id="PS50940"/>
    </source>
</evidence>
<protein>
    <submittedName>
        <fullName evidence="5">Balbiani ring protein 3-like isoform X1</fullName>
    </submittedName>
</protein>
<dbReference type="SUPFAM" id="SSF57625">
    <property type="entry name" value="Invertebrate chitin-binding proteins"/>
    <property type="match status" value="1"/>
</dbReference>
<gene>
    <name evidence="5" type="primary">LOC106077317</name>
</gene>
<sequence>MLLVQLVTSFVLIWTCQAGVASHEPQTLQTALNLFDWLSGVSSNAVISKSVDVQYHDRAVTKCPPNVMFVLDGSDSVSPIGFTYSKSALVREIRSVTQIFSDVHIGVILFGSVTEEIAIVPRTPKEIESLVDQVNKLNQPRTTTAFSSALRRARTLLLAHSNTTTAYNGDQEGNIIVILSDGKTNSQNNYDIKRATIQEAKMAQNAEMLIISLSPEEADLQFLQEISQVVQEHRTAIFWSYLVACPARVIPSVSKDSGCRDLMFVVDLSDSMIKQKEIVRQYLAYIALRYRHVTNAVGVVMYSSDPSVQFNDTRIELMEDKYALADKIRSHLKFPSTGAINSDKVILESINILDLDARSRPNTLVFLTDGPPLDIQATRQAFQSAQLRGYSVLILRVGTSLSDTDLNQMTSGLTGDVYSVNNFTELYPLDLERSTCQTGNCMSISTECGSPFKFDKTTCSCVCPNECPNNKIHNANCSCVCPNKCPTGRVQDINCNCVCTNTCPLGKQQDAYCNCGCPNICQNGRALDSNCNCVCPSTCSSGKLQDANCNCVCPNTCPSGKLQDANCNCVCPNTCSSGKLQDANCNCVCPNTCPSGKLQDANCNCVCPSTCSSGKLQDANCNCVCPNTCPLGRNMNSNCNCVCPSTCSSGKLQDANCNCVCPNTCPSGKLQDAYCNCVCPSTCSSGKLQDTNCNCVCPNKCPSGKLQDANCNCVCPNTCPLGRNMDSNCNCVCPNTCPSGKLQDANCNCVCPNTCPSGKLQDANCNCVCPNTCPSGKLQDSNCNCVCPNTCPSGKLQDSNCNCVCPNTCPSGKLQDANCNCVCPNTCPSGRLHDSNCNCACLNTCPSGKLQDSNCNCVCPNTCPSGKLQDSNCNCVCPNTCPSGKLQDANCNCVCPNTCPSGKLQDANCNCICPNACEVGKIQDTNCNCVCPSECPTDKNIDSNCNCVCPKTCPPGQVLSNSCQCKCIDTQQSPHERCGCVPVCQGPYVYNYNTCSCVFPSKVCSQSEYSCQNNQVAYRNSDDQCVCSCSSGFAGPRCDIVLKSDLCDNCYYDNGNYYAGLPGHCDMYVNCIPNGNYSNQSRPTSFTPRVMSCPPGTYYITRPDGWKGCDFLTNGVCFADLCRTLPPFSKYSDPTACQIYWQCTVDKVVPSKGCCEAGQAFDEKRQTCVTNKTCSGTCSLTENSYNFCPYDVTPYNPNEFFYKSVPWAKLICLPGFVMDLSVCRCVSMPYPSRVAGCEPTVDIDFEISTDNEEDQVPRVIVPAVGRVGNFSGNQDLTLKMFAGSGFYTNYFQINLKLYLPNVPTGAQRMAVVTNADCNKRESVSITLDNKNLYFKIYQSELDQAAEVTLPYSGAADGNGWYSIILIYKKVDSNVFELTGQVGNITQTYGGSLRAYIATRNCALHLGYGFNYTSLVGYTDNFQVWRCNPNNNLE</sequence>
<feature type="domain" description="Chitin-binding type-2" evidence="3">
    <location>
        <begin position="1119"/>
        <end position="1176"/>
    </location>
</feature>
<feature type="domain" description="VWFA" evidence="2">
    <location>
        <begin position="66"/>
        <end position="282"/>
    </location>
</feature>
<reference evidence="5" key="1">
    <citation type="submission" date="2025-08" db="UniProtKB">
        <authorList>
            <consortium name="RefSeq"/>
        </authorList>
    </citation>
    <scope>IDENTIFICATION</scope>
</reference>
<keyword evidence="1" id="KW-0732">Signal</keyword>
<dbReference type="InterPro" id="IPR002557">
    <property type="entry name" value="Chitin-bd_dom"/>
</dbReference>
<dbReference type="GeneID" id="106077317"/>
<dbReference type="SMART" id="SM00327">
    <property type="entry name" value="VWA"/>
    <property type="match status" value="2"/>
</dbReference>
<dbReference type="InterPro" id="IPR036508">
    <property type="entry name" value="Chitin-bd_dom_sf"/>
</dbReference>
<dbReference type="CDD" id="cd00198">
    <property type="entry name" value="vWFA"/>
    <property type="match status" value="2"/>
</dbReference>
<dbReference type="Gene3D" id="3.40.50.410">
    <property type="entry name" value="von Willebrand factor, type A domain"/>
    <property type="match status" value="2"/>
</dbReference>
<evidence type="ECO:0000256" key="1">
    <source>
        <dbReference type="SAM" id="SignalP"/>
    </source>
</evidence>
<dbReference type="SUPFAM" id="SSF53300">
    <property type="entry name" value="vWA-like"/>
    <property type="match status" value="2"/>
</dbReference>
<accession>A0A9W2YEB6</accession>
<proteinExistence type="predicted"/>
<dbReference type="InterPro" id="IPR036465">
    <property type="entry name" value="vWFA_dom_sf"/>
</dbReference>
<dbReference type="InterPro" id="IPR002035">
    <property type="entry name" value="VWF_A"/>
</dbReference>
<dbReference type="GO" id="GO:0005576">
    <property type="term" value="C:extracellular region"/>
    <property type="evidence" value="ECO:0007669"/>
    <property type="project" value="InterPro"/>
</dbReference>
<dbReference type="GO" id="GO:0008061">
    <property type="term" value="F:chitin binding"/>
    <property type="evidence" value="ECO:0007669"/>
    <property type="project" value="InterPro"/>
</dbReference>
<name>A0A9W2YEB6_BIOGL</name>
<dbReference type="RefSeq" id="XP_055861065.1">
    <property type="nucleotide sequence ID" value="XM_056005090.1"/>
</dbReference>
<dbReference type="SMART" id="SM00494">
    <property type="entry name" value="ChtBD2"/>
    <property type="match status" value="2"/>
</dbReference>
<dbReference type="PROSITE" id="PS50940">
    <property type="entry name" value="CHIT_BIND_II"/>
    <property type="match status" value="1"/>
</dbReference>
<dbReference type="PRINTS" id="PR00453">
    <property type="entry name" value="VWFADOMAIN"/>
</dbReference>
<dbReference type="PROSITE" id="PS01186">
    <property type="entry name" value="EGF_2"/>
    <property type="match status" value="1"/>
</dbReference>
<feature type="chain" id="PRO_5040812818" evidence="1">
    <location>
        <begin position="19"/>
        <end position="1433"/>
    </location>
</feature>
<evidence type="ECO:0000313" key="4">
    <source>
        <dbReference type="Proteomes" id="UP001165740"/>
    </source>
</evidence>
<feature type="signal peptide" evidence="1">
    <location>
        <begin position="1"/>
        <end position="18"/>
    </location>
</feature>
<dbReference type="OrthoDB" id="6091452at2759"/>
<dbReference type="PROSITE" id="PS50234">
    <property type="entry name" value="VWFA"/>
    <property type="match status" value="2"/>
</dbReference>
<dbReference type="PROSITE" id="PS00022">
    <property type="entry name" value="EGF_1"/>
    <property type="match status" value="1"/>
</dbReference>
<dbReference type="InterPro" id="IPR000742">
    <property type="entry name" value="EGF"/>
</dbReference>
<organism evidence="4 5">
    <name type="scientific">Biomphalaria glabrata</name>
    <name type="common">Bloodfluke planorb</name>
    <name type="synonym">Freshwater snail</name>
    <dbReference type="NCBI Taxonomy" id="6526"/>
    <lineage>
        <taxon>Eukaryota</taxon>
        <taxon>Metazoa</taxon>
        <taxon>Spiralia</taxon>
        <taxon>Lophotrochozoa</taxon>
        <taxon>Mollusca</taxon>
        <taxon>Gastropoda</taxon>
        <taxon>Heterobranchia</taxon>
        <taxon>Euthyneura</taxon>
        <taxon>Panpulmonata</taxon>
        <taxon>Hygrophila</taxon>
        <taxon>Lymnaeoidea</taxon>
        <taxon>Planorbidae</taxon>
        <taxon>Biomphalaria</taxon>
    </lineage>
</organism>
<keyword evidence="4" id="KW-1185">Reference proteome</keyword>
<dbReference type="OMA" id="TTSTCQC"/>
<evidence type="ECO:0000313" key="5">
    <source>
        <dbReference type="RefSeq" id="XP_055861065.1"/>
    </source>
</evidence>
<dbReference type="Proteomes" id="UP001165740">
    <property type="component" value="Chromosome 12"/>
</dbReference>
<dbReference type="Pfam" id="PF00092">
    <property type="entry name" value="VWA"/>
    <property type="match status" value="2"/>
</dbReference>